<dbReference type="PROSITE" id="PS50294">
    <property type="entry name" value="WD_REPEATS_REGION"/>
    <property type="match status" value="1"/>
</dbReference>
<dbReference type="GO" id="GO:0005737">
    <property type="term" value="C:cytoplasm"/>
    <property type="evidence" value="ECO:0007669"/>
    <property type="project" value="UniProtKB-SubCell"/>
</dbReference>
<accession>A0AAD7V883</accession>
<gene>
    <name evidence="8" type="ORF">O0I10_004681</name>
</gene>
<feature type="repeat" description="WD" evidence="7">
    <location>
        <begin position="117"/>
        <end position="158"/>
    </location>
</feature>
<feature type="repeat" description="WD" evidence="7">
    <location>
        <begin position="921"/>
        <end position="962"/>
    </location>
</feature>
<keyword evidence="2" id="KW-0963">Cytoplasm</keyword>
<reference evidence="8 9" key="1">
    <citation type="submission" date="2023-03" db="EMBL/GenBank/DDBJ databases">
        <title>Genome sequence of Lichtheimia ornata CBS 291.66.</title>
        <authorList>
            <person name="Mohabir J.T."/>
            <person name="Shea T.P."/>
            <person name="Kurbessoian T."/>
            <person name="Berby B."/>
            <person name="Fontaine J."/>
            <person name="Livny J."/>
            <person name="Gnirke A."/>
            <person name="Stajich J.E."/>
            <person name="Cuomo C.A."/>
        </authorList>
    </citation>
    <scope>NUCLEOTIDE SEQUENCE [LARGE SCALE GENOMIC DNA]</scope>
    <source>
        <strain evidence="8">CBS 291.66</strain>
    </source>
</reference>
<dbReference type="AlphaFoldDB" id="A0AAD7V883"/>
<dbReference type="InterPro" id="IPR051973">
    <property type="entry name" value="tRNA_Anticodon_Mtase-Reg"/>
</dbReference>
<dbReference type="SUPFAM" id="SSF50978">
    <property type="entry name" value="WD40 repeat-like"/>
    <property type="match status" value="3"/>
</dbReference>
<dbReference type="Pfam" id="PF00400">
    <property type="entry name" value="WD40"/>
    <property type="match status" value="3"/>
</dbReference>
<dbReference type="PANTHER" id="PTHR14344">
    <property type="entry name" value="WD REPEAT PROTEIN"/>
    <property type="match status" value="1"/>
</dbReference>
<dbReference type="PANTHER" id="PTHR14344:SF3">
    <property type="entry name" value="WD REPEAT-CONTAINING PROTEIN 6"/>
    <property type="match status" value="1"/>
</dbReference>
<evidence type="ECO:0000313" key="9">
    <source>
        <dbReference type="Proteomes" id="UP001234581"/>
    </source>
</evidence>
<dbReference type="RefSeq" id="XP_058344615.1">
    <property type="nucleotide sequence ID" value="XM_058484738.1"/>
</dbReference>
<keyword evidence="4" id="KW-0819">tRNA processing</keyword>
<evidence type="ECO:0000256" key="1">
    <source>
        <dbReference type="ARBA" id="ARBA00004496"/>
    </source>
</evidence>
<dbReference type="GO" id="GO:0030488">
    <property type="term" value="P:tRNA methylation"/>
    <property type="evidence" value="ECO:0007669"/>
    <property type="project" value="TreeGrafter"/>
</dbReference>
<keyword evidence="9" id="KW-1185">Reference proteome</keyword>
<evidence type="ECO:0008006" key="10">
    <source>
        <dbReference type="Google" id="ProtNLM"/>
    </source>
</evidence>
<evidence type="ECO:0000256" key="7">
    <source>
        <dbReference type="PROSITE-ProRule" id="PRU00221"/>
    </source>
</evidence>
<proteinExistence type="inferred from homology"/>
<dbReference type="InterPro" id="IPR036322">
    <property type="entry name" value="WD40_repeat_dom_sf"/>
</dbReference>
<dbReference type="InterPro" id="IPR015943">
    <property type="entry name" value="WD40/YVTN_repeat-like_dom_sf"/>
</dbReference>
<comment type="similarity">
    <text evidence="6">Belongs to the WD repeat WDR6 family.</text>
</comment>
<comment type="caution">
    <text evidence="8">The sequence shown here is derived from an EMBL/GenBank/DDBJ whole genome shotgun (WGS) entry which is preliminary data.</text>
</comment>
<evidence type="ECO:0000256" key="2">
    <source>
        <dbReference type="ARBA" id="ARBA00022490"/>
    </source>
</evidence>
<name>A0AAD7V883_9FUNG</name>
<evidence type="ECO:0000256" key="3">
    <source>
        <dbReference type="ARBA" id="ARBA00022574"/>
    </source>
</evidence>
<protein>
    <recommendedName>
        <fullName evidence="10">WD40 repeat-like protein</fullName>
    </recommendedName>
</protein>
<organism evidence="8 9">
    <name type="scientific">Lichtheimia ornata</name>
    <dbReference type="NCBI Taxonomy" id="688661"/>
    <lineage>
        <taxon>Eukaryota</taxon>
        <taxon>Fungi</taxon>
        <taxon>Fungi incertae sedis</taxon>
        <taxon>Mucoromycota</taxon>
        <taxon>Mucoromycotina</taxon>
        <taxon>Mucoromycetes</taxon>
        <taxon>Mucorales</taxon>
        <taxon>Lichtheimiaceae</taxon>
        <taxon>Lichtheimia</taxon>
    </lineage>
</organism>
<evidence type="ECO:0000256" key="4">
    <source>
        <dbReference type="ARBA" id="ARBA00022694"/>
    </source>
</evidence>
<dbReference type="InterPro" id="IPR001680">
    <property type="entry name" value="WD40_rpt"/>
</dbReference>
<dbReference type="GeneID" id="83212094"/>
<dbReference type="PROSITE" id="PS50082">
    <property type="entry name" value="WD_REPEATS_2"/>
    <property type="match status" value="3"/>
</dbReference>
<comment type="subcellular location">
    <subcellularLocation>
        <location evidence="1">Cytoplasm</location>
    </subcellularLocation>
</comment>
<keyword evidence="3 7" id="KW-0853">WD repeat</keyword>
<dbReference type="Proteomes" id="UP001234581">
    <property type="component" value="Unassembled WGS sequence"/>
</dbReference>
<keyword evidence="5" id="KW-0677">Repeat</keyword>
<dbReference type="SMART" id="SM00320">
    <property type="entry name" value="WD40"/>
    <property type="match status" value="8"/>
</dbReference>
<evidence type="ECO:0000313" key="8">
    <source>
        <dbReference type="EMBL" id="KAJ8659702.1"/>
    </source>
</evidence>
<dbReference type="Gene3D" id="2.130.10.10">
    <property type="entry name" value="YVTN repeat-like/Quinoprotein amine dehydrogenase"/>
    <property type="match status" value="4"/>
</dbReference>
<sequence>MDRRRLERYACIKFPKMMLGPAFQFADWIMDATKLETGELALAFAHNQVQVYNMENEKPVLVHHVQCQVKCILYSARFNGTTRDNLVLGAGTVFNEVHVWKVFELDDNRDGVVVHRLVGHEGVIFGVRFSNDGSMLASVSDDRTIRVWSLTKERKPLVIFGHTARIWDCQFVDQYLVSISEDATCRVWRNILMDDSDHDEADCLARWEGHVGKNVWSCAISPEKKMVATGGQDSGIRLWSLMSIRNNNIESEDDLAHIALPPSQPESSFIRNFSLIDNRSAVVFTSDSYFLKVKDGQWSELCFNDDFQKYATMESSPCGRFLVAGNMGGQLLIISTEQQFEPVTITAHKQKVFEIYVQASQDPSVYYIVSTAFDEPMLFHRLTLHETNAPTLETQFVLERPIERTTSMSFAYIEQHRIFLAGSRESALVLYQLPCDQTSTIQSVKPLMQLRRSHGKQAVSHITVKQDHPHNNEIIFWTTGRDGCFVQYRLVKQDQKDIVEEFDDDKTPLGIASQGDNTVTSRDWMLERVYRNRVTKGWLEDAIWVDNELLLLGFYRKRFFVYNESKSYEMISVACGGAHRRWQFKALDSKLNLATFAFIRKEKLYAYFRDGSSINDGFDESVLQENFHGRDVRALQFLDTLVEDHGVSPKPVLFATGGEDTILRINQYFSTPQPSHVTLASIRRHKSVIKSIVVSKGIDNLIFTSGGNQELWCWKLELLLPNDNEHNTPMDVNCLEWASCPTVSEVIETRIMDITVHAIDAARGLHLVAAGYSDSTIRVWLFNEVTRRFSLLADGSWHTRCILQTDHLVIPGSNGKRDRILFFTTATDGRIAVWDISDRLYEAIEDVAALEEDPMSTATKFTEPVYFYRAHQSGVNGLAVALQNDTIIIFTGGEDNAIAAARLRINDAGDITPMEDPFVIPGAHASSVTAVALIRNNTTALSISTDQRLNMWSLEMEDDMQVKMIDAAFVDVPDPSSMNVTEYQSRTHAALAGIGLESFVF</sequence>
<evidence type="ECO:0000256" key="5">
    <source>
        <dbReference type="ARBA" id="ARBA00022737"/>
    </source>
</evidence>
<feature type="repeat" description="WD" evidence="7">
    <location>
        <begin position="215"/>
        <end position="241"/>
    </location>
</feature>
<dbReference type="EMBL" id="JARTCD010000017">
    <property type="protein sequence ID" value="KAJ8659702.1"/>
    <property type="molecule type" value="Genomic_DNA"/>
</dbReference>
<evidence type="ECO:0000256" key="6">
    <source>
        <dbReference type="ARBA" id="ARBA00038255"/>
    </source>
</evidence>